<dbReference type="Proteomes" id="UP000314294">
    <property type="component" value="Unassembled WGS sequence"/>
</dbReference>
<organism evidence="1 2">
    <name type="scientific">Liparis tanakae</name>
    <name type="common">Tanaka's snailfish</name>
    <dbReference type="NCBI Taxonomy" id="230148"/>
    <lineage>
        <taxon>Eukaryota</taxon>
        <taxon>Metazoa</taxon>
        <taxon>Chordata</taxon>
        <taxon>Craniata</taxon>
        <taxon>Vertebrata</taxon>
        <taxon>Euteleostomi</taxon>
        <taxon>Actinopterygii</taxon>
        <taxon>Neopterygii</taxon>
        <taxon>Teleostei</taxon>
        <taxon>Neoteleostei</taxon>
        <taxon>Acanthomorphata</taxon>
        <taxon>Eupercaria</taxon>
        <taxon>Perciformes</taxon>
        <taxon>Cottioidei</taxon>
        <taxon>Cottales</taxon>
        <taxon>Liparidae</taxon>
        <taxon>Liparis</taxon>
    </lineage>
</organism>
<evidence type="ECO:0000313" key="1">
    <source>
        <dbReference type="EMBL" id="TNN82537.1"/>
    </source>
</evidence>
<name>A0A4Z2IXP1_9TELE</name>
<protein>
    <submittedName>
        <fullName evidence="1">Uncharacterized protein</fullName>
    </submittedName>
</protein>
<evidence type="ECO:0000313" key="2">
    <source>
        <dbReference type="Proteomes" id="UP000314294"/>
    </source>
</evidence>
<proteinExistence type="predicted"/>
<reference evidence="1 2" key="1">
    <citation type="submission" date="2019-03" db="EMBL/GenBank/DDBJ databases">
        <title>First draft genome of Liparis tanakae, snailfish: a comprehensive survey of snailfish specific genes.</title>
        <authorList>
            <person name="Kim W."/>
            <person name="Song I."/>
            <person name="Jeong J.-H."/>
            <person name="Kim D."/>
            <person name="Kim S."/>
            <person name="Ryu S."/>
            <person name="Song J.Y."/>
            <person name="Lee S.K."/>
        </authorList>
    </citation>
    <scope>NUCLEOTIDE SEQUENCE [LARGE SCALE GENOMIC DNA]</scope>
    <source>
        <tissue evidence="1">Muscle</tissue>
    </source>
</reference>
<comment type="caution">
    <text evidence="1">The sequence shown here is derived from an EMBL/GenBank/DDBJ whole genome shotgun (WGS) entry which is preliminary data.</text>
</comment>
<gene>
    <name evidence="1" type="ORF">EYF80_007055</name>
</gene>
<accession>A0A4Z2IXP1</accession>
<dbReference type="AlphaFoldDB" id="A0A4Z2IXP1"/>
<keyword evidence="2" id="KW-1185">Reference proteome</keyword>
<dbReference type="EMBL" id="SRLO01000038">
    <property type="protein sequence ID" value="TNN82537.1"/>
    <property type="molecule type" value="Genomic_DNA"/>
</dbReference>
<sequence length="59" mass="6828">MGRQTGPLGKVLLQVIIKSRKEAKEKEKHFKCSVAWIKIRYTLQNHDNKKANGHLSIEK</sequence>